<dbReference type="GO" id="GO:0008168">
    <property type="term" value="F:methyltransferase activity"/>
    <property type="evidence" value="ECO:0007669"/>
    <property type="project" value="UniProtKB-KW"/>
</dbReference>
<dbReference type="Pfam" id="PF13649">
    <property type="entry name" value="Methyltransf_25"/>
    <property type="match status" value="1"/>
</dbReference>
<dbReference type="PANTHER" id="PTHR42912">
    <property type="entry name" value="METHYLTRANSFERASE"/>
    <property type="match status" value="1"/>
</dbReference>
<dbReference type="RefSeq" id="WP_119396986.1">
    <property type="nucleotide sequence ID" value="NZ_QWJJ01000001.1"/>
</dbReference>
<comment type="caution">
    <text evidence="2">The sequence shown here is derived from an EMBL/GenBank/DDBJ whole genome shotgun (WGS) entry which is preliminary data.</text>
</comment>
<organism evidence="2 3">
    <name type="scientific">Pseudooceanicola sediminis</name>
    <dbReference type="NCBI Taxonomy" id="2211117"/>
    <lineage>
        <taxon>Bacteria</taxon>
        <taxon>Pseudomonadati</taxon>
        <taxon>Pseudomonadota</taxon>
        <taxon>Alphaproteobacteria</taxon>
        <taxon>Rhodobacterales</taxon>
        <taxon>Paracoccaceae</taxon>
        <taxon>Pseudooceanicola</taxon>
    </lineage>
</organism>
<dbReference type="Proteomes" id="UP000265848">
    <property type="component" value="Unassembled WGS sequence"/>
</dbReference>
<dbReference type="InterPro" id="IPR041698">
    <property type="entry name" value="Methyltransf_25"/>
</dbReference>
<dbReference type="OrthoDB" id="9807911at2"/>
<feature type="domain" description="Methyltransferase" evidence="1">
    <location>
        <begin position="59"/>
        <end position="149"/>
    </location>
</feature>
<evidence type="ECO:0000313" key="3">
    <source>
        <dbReference type="Proteomes" id="UP000265848"/>
    </source>
</evidence>
<dbReference type="AlphaFoldDB" id="A0A399J4S9"/>
<dbReference type="CDD" id="cd02440">
    <property type="entry name" value="AdoMet_MTases"/>
    <property type="match status" value="1"/>
</dbReference>
<dbReference type="InterPro" id="IPR050508">
    <property type="entry name" value="Methyltransf_Superfamily"/>
</dbReference>
<keyword evidence="2" id="KW-0489">Methyltransferase</keyword>
<dbReference type="PANTHER" id="PTHR42912:SF80">
    <property type="entry name" value="METHYLTRANSFERASE DOMAIN-CONTAINING PROTEIN"/>
    <property type="match status" value="1"/>
</dbReference>
<proteinExistence type="predicted"/>
<gene>
    <name evidence="2" type="ORF">DL237_00070</name>
</gene>
<evidence type="ECO:0000259" key="1">
    <source>
        <dbReference type="Pfam" id="PF13649"/>
    </source>
</evidence>
<reference evidence="2 3" key="1">
    <citation type="submission" date="2018-08" db="EMBL/GenBank/DDBJ databases">
        <title>Pseudooceanicola sediminis CY03 in the family Rhodobacteracea.</title>
        <authorList>
            <person name="Zhang Y.-J."/>
        </authorList>
    </citation>
    <scope>NUCLEOTIDE SEQUENCE [LARGE SCALE GENOMIC DNA]</scope>
    <source>
        <strain evidence="2 3">CY03</strain>
    </source>
</reference>
<dbReference type="EMBL" id="QWJJ01000001">
    <property type="protein sequence ID" value="RII40463.1"/>
    <property type="molecule type" value="Genomic_DNA"/>
</dbReference>
<keyword evidence="2" id="KW-0808">Transferase</keyword>
<protein>
    <submittedName>
        <fullName evidence="2">Class I SAM-dependent methyltransferase</fullName>
    </submittedName>
</protein>
<dbReference type="SUPFAM" id="SSF53335">
    <property type="entry name" value="S-adenosyl-L-methionine-dependent methyltransferases"/>
    <property type="match status" value="1"/>
</dbReference>
<dbReference type="GO" id="GO:0032259">
    <property type="term" value="P:methylation"/>
    <property type="evidence" value="ECO:0007669"/>
    <property type="project" value="UniProtKB-KW"/>
</dbReference>
<dbReference type="Gene3D" id="3.40.50.150">
    <property type="entry name" value="Vaccinia Virus protein VP39"/>
    <property type="match status" value="1"/>
</dbReference>
<accession>A0A399J4S9</accession>
<name>A0A399J4S9_9RHOB</name>
<keyword evidence="3" id="KW-1185">Reference proteome</keyword>
<dbReference type="InterPro" id="IPR029063">
    <property type="entry name" value="SAM-dependent_MTases_sf"/>
</dbReference>
<evidence type="ECO:0000313" key="2">
    <source>
        <dbReference type="EMBL" id="RII40463.1"/>
    </source>
</evidence>
<sequence length="208" mass="21907">MTDKTDLQAAYGLRTPDDSRRLYANWADTYDTSFAAEMDFALPGAVAAAFVDAGGTGPVLDLGAGTGLCGAALAALDVSPIDATDLSPEMLAVARRKTIYASLFEGNLLERLPVRDGQYAGAVSTGTFTTGHVGPQALDEVVRILRPGGLAVISVHADHWQAQGFGAKLAALGNSIEQLDMPLVPIYGQRGQGAHKDDMSKLLMFRRA</sequence>